<name>A0A7X3K1M7_9BACL</name>
<gene>
    <name evidence="1" type="ORF">EDM21_23270</name>
</gene>
<dbReference type="SUPFAM" id="SSF52374">
    <property type="entry name" value="Nucleotidylyl transferase"/>
    <property type="match status" value="1"/>
</dbReference>
<dbReference type="EMBL" id="RHLK01000023">
    <property type="protein sequence ID" value="MVP02408.1"/>
    <property type="molecule type" value="Genomic_DNA"/>
</dbReference>
<dbReference type="OrthoDB" id="2677664at2"/>
<dbReference type="AlphaFoldDB" id="A0A7X3K1M7"/>
<dbReference type="Gene3D" id="3.40.50.620">
    <property type="entry name" value="HUPs"/>
    <property type="match status" value="1"/>
</dbReference>
<dbReference type="Proteomes" id="UP000490800">
    <property type="component" value="Unassembled WGS sequence"/>
</dbReference>
<comment type="caution">
    <text evidence="1">The sequence shown here is derived from an EMBL/GenBank/DDBJ whole genome shotgun (WGS) entry which is preliminary data.</text>
</comment>
<dbReference type="RefSeq" id="WP_157338766.1">
    <property type="nucleotide sequence ID" value="NZ_RHLK01000023.1"/>
</dbReference>
<evidence type="ECO:0000313" key="2">
    <source>
        <dbReference type="Proteomes" id="UP000490800"/>
    </source>
</evidence>
<reference evidence="1 2" key="1">
    <citation type="journal article" date="2019" name="Microorganisms">
        <title>Paenibacillus lutrae sp. nov., A Chitinolytic Species Isolated from A River Otter in Castril Natural Park, Granada, Spain.</title>
        <authorList>
            <person name="Rodriguez M."/>
            <person name="Reina J.C."/>
            <person name="Bejar V."/>
            <person name="Llamas I."/>
        </authorList>
    </citation>
    <scope>NUCLEOTIDE SEQUENCE [LARGE SCALE GENOMIC DNA]</scope>
    <source>
        <strain evidence="1 2">N10</strain>
    </source>
</reference>
<evidence type="ECO:0000313" key="1">
    <source>
        <dbReference type="EMBL" id="MVP02408.1"/>
    </source>
</evidence>
<organism evidence="1 2">
    <name type="scientific">Paenibacillus lutrae</name>
    <dbReference type="NCBI Taxonomy" id="2078573"/>
    <lineage>
        <taxon>Bacteria</taxon>
        <taxon>Bacillati</taxon>
        <taxon>Bacillota</taxon>
        <taxon>Bacilli</taxon>
        <taxon>Bacillales</taxon>
        <taxon>Paenibacillaceae</taxon>
        <taxon>Paenibacillus</taxon>
    </lineage>
</organism>
<keyword evidence="2" id="KW-1185">Reference proteome</keyword>
<proteinExistence type="predicted"/>
<sequence>MARGNSMVPFGYEEEQPKRRGTLLVFETFEDWTDHELTIVLELARQRQFNKIVLYPQHEDSLRRMSIACAVPYYKRVKNLEKLVEEAGGKGAGESRITIDTWEGKRKKYTPVDTSLRFLTDKYTSPYFVMMNDHYAVLFAGYKGFEDWIREVRLLVWKRFGVPLPSKLLSYSDRMDFMEENGEEAGGN</sequence>
<dbReference type="InterPro" id="IPR014729">
    <property type="entry name" value="Rossmann-like_a/b/a_fold"/>
</dbReference>
<protein>
    <submittedName>
        <fullName evidence="1">Uncharacterized protein</fullName>
    </submittedName>
</protein>
<accession>A0A7X3K1M7</accession>